<evidence type="ECO:0000313" key="2">
    <source>
        <dbReference type="EMBL" id="KAH3746450.1"/>
    </source>
</evidence>
<dbReference type="Pfam" id="PF13676">
    <property type="entry name" value="TIR_2"/>
    <property type="match status" value="1"/>
</dbReference>
<proteinExistence type="predicted"/>
<evidence type="ECO:0000313" key="3">
    <source>
        <dbReference type="Proteomes" id="UP000828390"/>
    </source>
</evidence>
<protein>
    <recommendedName>
        <fullName evidence="1">TIR domain-containing protein</fullName>
    </recommendedName>
</protein>
<reference evidence="2" key="1">
    <citation type="journal article" date="2019" name="bioRxiv">
        <title>The Genome of the Zebra Mussel, Dreissena polymorpha: A Resource for Invasive Species Research.</title>
        <authorList>
            <person name="McCartney M.A."/>
            <person name="Auch B."/>
            <person name="Kono T."/>
            <person name="Mallez S."/>
            <person name="Zhang Y."/>
            <person name="Obille A."/>
            <person name="Becker A."/>
            <person name="Abrahante J.E."/>
            <person name="Garbe J."/>
            <person name="Badalamenti J.P."/>
            <person name="Herman A."/>
            <person name="Mangelson H."/>
            <person name="Liachko I."/>
            <person name="Sullivan S."/>
            <person name="Sone E.D."/>
            <person name="Koren S."/>
            <person name="Silverstein K.A.T."/>
            <person name="Beckman K.B."/>
            <person name="Gohl D.M."/>
        </authorList>
    </citation>
    <scope>NUCLEOTIDE SEQUENCE</scope>
    <source>
        <strain evidence="2">Duluth1</strain>
        <tissue evidence="2">Whole animal</tissue>
    </source>
</reference>
<feature type="domain" description="TIR" evidence="1">
    <location>
        <begin position="14"/>
        <end position="152"/>
    </location>
</feature>
<dbReference type="AlphaFoldDB" id="A0A9D4DDB7"/>
<accession>A0A9D4DDB7</accession>
<gene>
    <name evidence="2" type="ORF">DPMN_180858</name>
</gene>
<dbReference type="EMBL" id="JAIWYP010000010">
    <property type="protein sequence ID" value="KAH3746450.1"/>
    <property type="molecule type" value="Genomic_DNA"/>
</dbReference>
<reference evidence="2" key="2">
    <citation type="submission" date="2020-11" db="EMBL/GenBank/DDBJ databases">
        <authorList>
            <person name="McCartney M.A."/>
            <person name="Auch B."/>
            <person name="Kono T."/>
            <person name="Mallez S."/>
            <person name="Becker A."/>
            <person name="Gohl D.M."/>
            <person name="Silverstein K.A.T."/>
            <person name="Koren S."/>
            <person name="Bechman K.B."/>
            <person name="Herman A."/>
            <person name="Abrahante J.E."/>
            <person name="Garbe J."/>
        </authorList>
    </citation>
    <scope>NUCLEOTIDE SEQUENCE</scope>
    <source>
        <strain evidence="2">Duluth1</strain>
        <tissue evidence="2">Whole animal</tissue>
    </source>
</reference>
<dbReference type="Gene3D" id="3.40.50.10140">
    <property type="entry name" value="Toll/interleukin-1 receptor homology (TIR) domain"/>
    <property type="match status" value="1"/>
</dbReference>
<dbReference type="InterPro" id="IPR035897">
    <property type="entry name" value="Toll_tir_struct_dom_sf"/>
</dbReference>
<name>A0A9D4DDB7_DREPO</name>
<sequence length="174" mass="20126">MDIPSFKIKMIGRYKYHVYLAYSYEGQEFIADNVLPKLSELGYKVFSQEDIIPGLNLCSVIRKSIHVSRYVLFVVSSGCEDSNEWCIVVHMANEEAIQRRKHITLVLLYDYNCVDGIPGADKLIHQDYFMEFPRHGSDHEVTAFWTDFEHKLISIDNSAIETSMTCLATNTERF</sequence>
<organism evidence="2 3">
    <name type="scientific">Dreissena polymorpha</name>
    <name type="common">Zebra mussel</name>
    <name type="synonym">Mytilus polymorpha</name>
    <dbReference type="NCBI Taxonomy" id="45954"/>
    <lineage>
        <taxon>Eukaryota</taxon>
        <taxon>Metazoa</taxon>
        <taxon>Spiralia</taxon>
        <taxon>Lophotrochozoa</taxon>
        <taxon>Mollusca</taxon>
        <taxon>Bivalvia</taxon>
        <taxon>Autobranchia</taxon>
        <taxon>Heteroconchia</taxon>
        <taxon>Euheterodonta</taxon>
        <taxon>Imparidentia</taxon>
        <taxon>Neoheterodontei</taxon>
        <taxon>Myida</taxon>
        <taxon>Dreissenoidea</taxon>
        <taxon>Dreissenidae</taxon>
        <taxon>Dreissena</taxon>
    </lineage>
</organism>
<dbReference type="GO" id="GO:0007165">
    <property type="term" value="P:signal transduction"/>
    <property type="evidence" value="ECO:0007669"/>
    <property type="project" value="InterPro"/>
</dbReference>
<dbReference type="PROSITE" id="PS50104">
    <property type="entry name" value="TIR"/>
    <property type="match status" value="1"/>
</dbReference>
<comment type="caution">
    <text evidence="2">The sequence shown here is derived from an EMBL/GenBank/DDBJ whole genome shotgun (WGS) entry which is preliminary data.</text>
</comment>
<dbReference type="Proteomes" id="UP000828390">
    <property type="component" value="Unassembled WGS sequence"/>
</dbReference>
<keyword evidence="3" id="KW-1185">Reference proteome</keyword>
<evidence type="ECO:0000259" key="1">
    <source>
        <dbReference type="PROSITE" id="PS50104"/>
    </source>
</evidence>
<dbReference type="InterPro" id="IPR000157">
    <property type="entry name" value="TIR_dom"/>
</dbReference>
<dbReference type="SUPFAM" id="SSF52200">
    <property type="entry name" value="Toll/Interleukin receptor TIR domain"/>
    <property type="match status" value="1"/>
</dbReference>